<feature type="chain" id="PRO_5004735151" evidence="2">
    <location>
        <begin position="20"/>
        <end position="87"/>
    </location>
</feature>
<dbReference type="GO" id="GO:0004867">
    <property type="term" value="F:serine-type endopeptidase inhibitor activity"/>
    <property type="evidence" value="ECO:0007669"/>
    <property type="project" value="InterPro"/>
</dbReference>
<dbReference type="Gene3D" id="4.10.410.10">
    <property type="entry name" value="Pancreatic trypsin inhibitor Kunitz domain"/>
    <property type="match status" value="1"/>
</dbReference>
<dbReference type="InterPro" id="IPR036880">
    <property type="entry name" value="Kunitz_BPTI_sf"/>
</dbReference>
<dbReference type="EMBL" id="GANP01012265">
    <property type="protein sequence ID" value="JAB72203.1"/>
    <property type="molecule type" value="mRNA"/>
</dbReference>
<keyword evidence="2" id="KW-0732">Signal</keyword>
<evidence type="ECO:0000256" key="2">
    <source>
        <dbReference type="SAM" id="SignalP"/>
    </source>
</evidence>
<feature type="region of interest" description="Disordered" evidence="1">
    <location>
        <begin position="62"/>
        <end position="87"/>
    </location>
</feature>
<protein>
    <submittedName>
        <fullName evidence="3">Putative secreted protein</fullName>
    </submittedName>
</protein>
<feature type="compositionally biased region" description="Basic and acidic residues" evidence="1">
    <location>
        <begin position="62"/>
        <end position="75"/>
    </location>
</feature>
<sequence>MKAVIAVICIFSAVLLISALDRDICEAPHAISSCAPSAEVKASYYFDNRTQQCEEEVGCGKRDQNKLPDSREMTRKGCTVTEKYASS</sequence>
<proteinExistence type="evidence at transcript level"/>
<reference evidence="3" key="1">
    <citation type="journal article" date="2015" name="Sci. Rep.">
        <title>Tissue- and time-dependent transcription in Ixodes ricinus salivary glands and midguts when blood feeding on the vertebrate host.</title>
        <authorList>
            <person name="Kotsyfakis M."/>
            <person name="Schwarz A."/>
            <person name="Erhart J."/>
            <person name="Ribeiro J.M."/>
        </authorList>
    </citation>
    <scope>NUCLEOTIDE SEQUENCE</scope>
    <source>
        <tissue evidence="3">Salivary gland and midgut</tissue>
    </source>
</reference>
<accession>V5HFF2</accession>
<dbReference type="AlphaFoldDB" id="V5HFF2"/>
<organism evidence="3">
    <name type="scientific">Ixodes ricinus</name>
    <name type="common">Common tick</name>
    <name type="synonym">Acarus ricinus</name>
    <dbReference type="NCBI Taxonomy" id="34613"/>
    <lineage>
        <taxon>Eukaryota</taxon>
        <taxon>Metazoa</taxon>
        <taxon>Ecdysozoa</taxon>
        <taxon>Arthropoda</taxon>
        <taxon>Chelicerata</taxon>
        <taxon>Arachnida</taxon>
        <taxon>Acari</taxon>
        <taxon>Parasitiformes</taxon>
        <taxon>Ixodida</taxon>
        <taxon>Ixodoidea</taxon>
        <taxon>Ixodidae</taxon>
        <taxon>Ixodinae</taxon>
        <taxon>Ixodes</taxon>
    </lineage>
</organism>
<dbReference type="SUPFAM" id="SSF57362">
    <property type="entry name" value="BPTI-like"/>
    <property type="match status" value="1"/>
</dbReference>
<evidence type="ECO:0000256" key="1">
    <source>
        <dbReference type="SAM" id="MobiDB-lite"/>
    </source>
</evidence>
<evidence type="ECO:0000313" key="3">
    <source>
        <dbReference type="EMBL" id="JAB72203.1"/>
    </source>
</evidence>
<name>V5HFF2_IXORI</name>
<feature type="signal peptide" evidence="2">
    <location>
        <begin position="1"/>
        <end position="19"/>
    </location>
</feature>